<feature type="region of interest" description="Disordered" evidence="1">
    <location>
        <begin position="1"/>
        <end position="20"/>
    </location>
</feature>
<dbReference type="KEGG" id="mor:MOC_3924"/>
<accession>A0A089QAQ0</accession>
<dbReference type="EMBL" id="CP003811">
    <property type="protein sequence ID" value="AIQ91679.1"/>
    <property type="molecule type" value="Genomic_DNA"/>
</dbReference>
<dbReference type="HOGENOM" id="CLU_3235939_0_0_5"/>
<keyword evidence="3" id="KW-1185">Reference proteome</keyword>
<gene>
    <name evidence="2" type="ORF">MOC_3924</name>
</gene>
<evidence type="ECO:0000256" key="1">
    <source>
        <dbReference type="SAM" id="MobiDB-lite"/>
    </source>
</evidence>
<reference evidence="2 3" key="1">
    <citation type="journal article" date="2014" name="PLoS ONE">
        <title>Genome Information of Methylobacterium oryzae, a Plant-Probiotic Methylotroph in the Phyllosphere.</title>
        <authorList>
            <person name="Kwak M.J."/>
            <person name="Jeong H."/>
            <person name="Madhaiyan M."/>
            <person name="Lee Y."/>
            <person name="Sa T.M."/>
            <person name="Oh T.K."/>
            <person name="Kim J.F."/>
        </authorList>
    </citation>
    <scope>NUCLEOTIDE SEQUENCE [LARGE SCALE GENOMIC DNA]</scope>
    <source>
        <strain evidence="2 3">CBMB20</strain>
    </source>
</reference>
<dbReference type="Proteomes" id="UP000029492">
    <property type="component" value="Chromosome"/>
</dbReference>
<evidence type="ECO:0000313" key="2">
    <source>
        <dbReference type="EMBL" id="AIQ91679.1"/>
    </source>
</evidence>
<sequence length="43" mass="4532">MGAHGRFDVPLSRRRSGMGCRHPERVEQAVAVAPAAQASATLS</sequence>
<proteinExistence type="predicted"/>
<dbReference type="AlphaFoldDB" id="A0A089QAQ0"/>
<name>A0A089QAQ0_9HYPH</name>
<protein>
    <submittedName>
        <fullName evidence="2">Protein of unassigned function</fullName>
    </submittedName>
</protein>
<evidence type="ECO:0000313" key="3">
    <source>
        <dbReference type="Proteomes" id="UP000029492"/>
    </source>
</evidence>
<organism evidence="2 3">
    <name type="scientific">Methylobacterium oryzae CBMB20</name>
    <dbReference type="NCBI Taxonomy" id="693986"/>
    <lineage>
        <taxon>Bacteria</taxon>
        <taxon>Pseudomonadati</taxon>
        <taxon>Pseudomonadota</taxon>
        <taxon>Alphaproteobacteria</taxon>
        <taxon>Hyphomicrobiales</taxon>
        <taxon>Methylobacteriaceae</taxon>
        <taxon>Methylobacterium</taxon>
    </lineage>
</organism>
<dbReference type="STRING" id="693986.MOC_3924"/>